<evidence type="ECO:0000313" key="4">
    <source>
        <dbReference type="Proteomes" id="UP000053732"/>
    </source>
</evidence>
<reference evidence="3 4" key="1">
    <citation type="journal article" date="2014" name="Nat. Commun.">
        <title>Multiple recent horizontal transfers of a large genomic region in cheese making fungi.</title>
        <authorList>
            <person name="Cheeseman K."/>
            <person name="Ropars J."/>
            <person name="Renault P."/>
            <person name="Dupont J."/>
            <person name="Gouzy J."/>
            <person name="Branca A."/>
            <person name="Abraham A.L."/>
            <person name="Ceppi M."/>
            <person name="Conseiller E."/>
            <person name="Debuchy R."/>
            <person name="Malagnac F."/>
            <person name="Goarin A."/>
            <person name="Silar P."/>
            <person name="Lacoste S."/>
            <person name="Sallet E."/>
            <person name="Bensimon A."/>
            <person name="Giraud T."/>
            <person name="Brygoo Y."/>
        </authorList>
    </citation>
    <scope>NUCLEOTIDE SEQUENCE [LARGE SCALE GENOMIC DNA]</scope>
    <source>
        <strain evidence="4">FM 013</strain>
    </source>
</reference>
<feature type="domain" description="HTH CENPB-type" evidence="2">
    <location>
        <begin position="53"/>
        <end position="123"/>
    </location>
</feature>
<dbReference type="AlphaFoldDB" id="A0A0G4PG59"/>
<name>A0A0G4PG59_PENC3</name>
<keyword evidence="1 3" id="KW-0238">DNA-binding</keyword>
<gene>
    <name evidence="3" type="ORF">PCAMFM013_S014g000183</name>
</gene>
<dbReference type="Proteomes" id="UP000053732">
    <property type="component" value="Unassembled WGS sequence"/>
</dbReference>
<proteinExistence type="predicted"/>
<evidence type="ECO:0000259" key="2">
    <source>
        <dbReference type="PROSITE" id="PS51253"/>
    </source>
</evidence>
<evidence type="ECO:0000313" key="3">
    <source>
        <dbReference type="EMBL" id="CRL25287.1"/>
    </source>
</evidence>
<protein>
    <submittedName>
        <fullName evidence="3">Pogo transposase / Cenp-B / PDC2, DNA-binding HTH domain</fullName>
    </submittedName>
</protein>
<organism evidence="3 4">
    <name type="scientific">Penicillium camemberti (strain FM 013)</name>
    <dbReference type="NCBI Taxonomy" id="1429867"/>
    <lineage>
        <taxon>Eukaryota</taxon>
        <taxon>Fungi</taxon>
        <taxon>Dikarya</taxon>
        <taxon>Ascomycota</taxon>
        <taxon>Pezizomycotina</taxon>
        <taxon>Eurotiomycetes</taxon>
        <taxon>Eurotiomycetidae</taxon>
        <taxon>Eurotiales</taxon>
        <taxon>Aspergillaceae</taxon>
        <taxon>Penicillium</taxon>
    </lineage>
</organism>
<dbReference type="Pfam" id="PF03221">
    <property type="entry name" value="HTH_Tnp_Tc5"/>
    <property type="match status" value="1"/>
</dbReference>
<dbReference type="PROSITE" id="PS51253">
    <property type="entry name" value="HTH_CENPB"/>
    <property type="match status" value="1"/>
</dbReference>
<dbReference type="InterPro" id="IPR009057">
    <property type="entry name" value="Homeodomain-like_sf"/>
</dbReference>
<keyword evidence="4" id="KW-1185">Reference proteome</keyword>
<dbReference type="SUPFAM" id="SSF46689">
    <property type="entry name" value="Homeodomain-like"/>
    <property type="match status" value="1"/>
</dbReference>
<evidence type="ECO:0000256" key="1">
    <source>
        <dbReference type="ARBA" id="ARBA00023125"/>
    </source>
</evidence>
<dbReference type="STRING" id="1429867.A0A0G4PG59"/>
<accession>A0A0G4PG59</accession>
<dbReference type="InterPro" id="IPR006600">
    <property type="entry name" value="HTH_CenpB_DNA-bd_dom"/>
</dbReference>
<sequence>MVYFIQELEDSIKIALQLYTENPKLKIAKLAREFKVPYQLLPGRIKGAKPLKGHNGHGKSLELEQEQTLIHWIHTLNHANAPPTAEMIQQAALQIIRRHDPRRTLGPNWAYRFIKRLPDDCLVITHNPIEKDRIEAVTPGHLNPRG</sequence>
<dbReference type="GO" id="GO:0003677">
    <property type="term" value="F:DNA binding"/>
    <property type="evidence" value="ECO:0007669"/>
    <property type="project" value="UniProtKB-KW"/>
</dbReference>
<dbReference type="EMBL" id="HG793147">
    <property type="protein sequence ID" value="CRL25287.1"/>
    <property type="molecule type" value="Genomic_DNA"/>
</dbReference>